<protein>
    <submittedName>
        <fullName evidence="2">Permeases of the major facilitator superfamily</fullName>
    </submittedName>
</protein>
<evidence type="ECO:0000256" key="1">
    <source>
        <dbReference type="SAM" id="MobiDB-lite"/>
    </source>
</evidence>
<evidence type="ECO:0000313" key="2">
    <source>
        <dbReference type="EMBL" id="CAA9240565.1"/>
    </source>
</evidence>
<feature type="region of interest" description="Disordered" evidence="1">
    <location>
        <begin position="1"/>
        <end position="111"/>
    </location>
</feature>
<name>A0A6J4I324_9ACTN</name>
<reference evidence="2" key="1">
    <citation type="submission" date="2020-02" db="EMBL/GenBank/DDBJ databases">
        <authorList>
            <person name="Meier V. D."/>
        </authorList>
    </citation>
    <scope>NUCLEOTIDE SEQUENCE</scope>
    <source>
        <strain evidence="2">AVDCRST_MAG52</strain>
    </source>
</reference>
<accession>A0A6J4I324</accession>
<proteinExistence type="predicted"/>
<feature type="compositionally biased region" description="Low complexity" evidence="1">
    <location>
        <begin position="279"/>
        <end position="293"/>
    </location>
</feature>
<feature type="compositionally biased region" description="Basic residues" evidence="1">
    <location>
        <begin position="99"/>
        <end position="110"/>
    </location>
</feature>
<feature type="region of interest" description="Disordered" evidence="1">
    <location>
        <begin position="156"/>
        <end position="187"/>
    </location>
</feature>
<feature type="compositionally biased region" description="Basic residues" evidence="1">
    <location>
        <begin position="8"/>
        <end position="29"/>
    </location>
</feature>
<feature type="region of interest" description="Disordered" evidence="1">
    <location>
        <begin position="258"/>
        <end position="329"/>
    </location>
</feature>
<feature type="non-terminal residue" evidence="2">
    <location>
        <position position="329"/>
    </location>
</feature>
<feature type="non-terminal residue" evidence="2">
    <location>
        <position position="1"/>
    </location>
</feature>
<feature type="compositionally biased region" description="Basic residues" evidence="1">
    <location>
        <begin position="53"/>
        <end position="89"/>
    </location>
</feature>
<organism evidence="2">
    <name type="scientific">uncultured Blastococcus sp</name>
    <dbReference type="NCBI Taxonomy" id="217144"/>
    <lineage>
        <taxon>Bacteria</taxon>
        <taxon>Bacillati</taxon>
        <taxon>Actinomycetota</taxon>
        <taxon>Actinomycetes</taxon>
        <taxon>Geodermatophilales</taxon>
        <taxon>Geodermatophilaceae</taxon>
        <taxon>Blastococcus</taxon>
        <taxon>environmental samples</taxon>
    </lineage>
</organism>
<dbReference type="AlphaFoldDB" id="A0A6J4I324"/>
<feature type="compositionally biased region" description="Basic and acidic residues" evidence="1">
    <location>
        <begin position="303"/>
        <end position="312"/>
    </location>
</feature>
<sequence length="329" mass="34771">DGDYIRARAPHRPPRTRLRLHAGGRRLLRRERNGVDPGAGRGDRAGPADRAAVHRCRGRPGRGARRRRSRAAAHHLARGPLPRRLRRGGRGADPVPLLRGHRPAAGRHRAGLRDDRAGAHRPVRVAGAPGEGAQPAVAGPPALAVGARVRRGGVGGRRIAEPRGRGRGTAGRGLPGHLLPDGRAGHRHARPGDADLLELRGGGGLLGVRRPVVGLRRRCPGRAGTGLDRLRGVPAVAARRVDRRHGRRGALLAVHRRAAAPGADRGGPGRDRRAGLRLGGRLAVGRAGAQRVAGPRRGRRADRHPARADRPDGAGAVPAARDPRRALQL</sequence>
<gene>
    <name evidence="2" type="ORF">AVDCRST_MAG52-1589</name>
</gene>
<dbReference type="EMBL" id="CADCTN010000108">
    <property type="protein sequence ID" value="CAA9240565.1"/>
    <property type="molecule type" value="Genomic_DNA"/>
</dbReference>